<dbReference type="SUPFAM" id="SSF111369">
    <property type="entry name" value="HlyD-like secretion proteins"/>
    <property type="match status" value="1"/>
</dbReference>
<dbReference type="PANTHER" id="PTHR30158">
    <property type="entry name" value="ACRA/E-RELATED COMPONENT OF DRUG EFFLUX TRANSPORTER"/>
    <property type="match status" value="1"/>
</dbReference>
<dbReference type="NCBIfam" id="TIGR01730">
    <property type="entry name" value="RND_mfp"/>
    <property type="match status" value="1"/>
</dbReference>
<dbReference type="GO" id="GO:0046677">
    <property type="term" value="P:response to antibiotic"/>
    <property type="evidence" value="ECO:0007669"/>
    <property type="project" value="TreeGrafter"/>
</dbReference>
<dbReference type="InterPro" id="IPR058626">
    <property type="entry name" value="MdtA-like_b-barrel"/>
</dbReference>
<reference evidence="5" key="1">
    <citation type="submission" date="2016-04" db="EMBL/GenBank/DDBJ databases">
        <authorList>
            <person name="Evans L.H."/>
            <person name="Alamgir A."/>
            <person name="Owens N."/>
            <person name="Weber N.D."/>
            <person name="Virtaneva K."/>
            <person name="Barbian K."/>
            <person name="Babar A."/>
            <person name="Rosenke K."/>
        </authorList>
    </citation>
    <scope>NUCLEOTIDE SEQUENCE</scope>
    <source>
        <strain evidence="5">86-2</strain>
    </source>
</reference>
<feature type="chain" id="PRO_5013324388" evidence="2">
    <location>
        <begin position="25"/>
        <end position="372"/>
    </location>
</feature>
<accession>A0A212KFX3</accession>
<dbReference type="InterPro" id="IPR006143">
    <property type="entry name" value="RND_pump_MFP"/>
</dbReference>
<proteinExistence type="inferred from homology"/>
<dbReference type="AlphaFoldDB" id="A0A212KFX3"/>
<dbReference type="InterPro" id="IPR058625">
    <property type="entry name" value="MdtA-like_BSH"/>
</dbReference>
<dbReference type="GO" id="GO:0030313">
    <property type="term" value="C:cell envelope"/>
    <property type="evidence" value="ECO:0007669"/>
    <property type="project" value="UniProtKB-SubCell"/>
</dbReference>
<dbReference type="Pfam" id="PF25917">
    <property type="entry name" value="BSH_RND"/>
    <property type="match status" value="1"/>
</dbReference>
<evidence type="ECO:0000256" key="2">
    <source>
        <dbReference type="SAM" id="SignalP"/>
    </source>
</evidence>
<sequence length="372" mass="39452">MNLRQIVFGAMALMVITSSCGGGANPFAQTNTAPQEYKTAVLSEESVELESVYPVTIKGQEDIEIRPRIDGFIDAIYIDEGSVVRKGQALFKINSPSAIQAVTTAKAAVASAEAQLQTAKLNVDRIKPLADKGIVSTTQLATYQNAYNVALATKNQAEATLANANATLGWTNVTSPVDGVVGTIAFRQGSLVNNSNVLTTVSSIGSVFAYFSLNEKDLVSLLANLPGKNQAEKIKNLPKVSLRMADGTMYPEKGVIKTISGQVNVTTGSVNLRAEFTNSEGLLRSGFSGNLLIPKHIEKALVVPQAATLTKQNKLLIYKVVSDSIAVQTLIDVAATPDGKRYVVTNGLAPNDRVVVDGIATLSDSARIIVKK</sequence>
<feature type="signal peptide" evidence="2">
    <location>
        <begin position="1"/>
        <end position="24"/>
    </location>
</feature>
<dbReference type="PANTHER" id="PTHR30158:SF23">
    <property type="entry name" value="MULTIDRUG RESISTANCE PROTEIN MEXA"/>
    <property type="match status" value="1"/>
</dbReference>
<evidence type="ECO:0000259" key="4">
    <source>
        <dbReference type="Pfam" id="PF25944"/>
    </source>
</evidence>
<feature type="domain" description="Multidrug resistance protein MdtA-like beta-barrel" evidence="4">
    <location>
        <begin position="211"/>
        <end position="286"/>
    </location>
</feature>
<organism evidence="5">
    <name type="scientific">uncultured Dysgonomonas sp</name>
    <dbReference type="NCBI Taxonomy" id="206096"/>
    <lineage>
        <taxon>Bacteria</taxon>
        <taxon>Pseudomonadati</taxon>
        <taxon>Bacteroidota</taxon>
        <taxon>Bacteroidia</taxon>
        <taxon>Bacteroidales</taxon>
        <taxon>Dysgonomonadaceae</taxon>
        <taxon>Dysgonomonas</taxon>
        <taxon>environmental samples</taxon>
    </lineage>
</organism>
<gene>
    <name evidence="5" type="ORF">KL86DYS2_20120</name>
</gene>
<dbReference type="Gene3D" id="2.40.30.170">
    <property type="match status" value="1"/>
</dbReference>
<name>A0A212KFX3_9BACT</name>
<comment type="similarity">
    <text evidence="1">Belongs to the membrane fusion protein (MFP) (TC 8.A.1) family.</text>
</comment>
<protein>
    <submittedName>
        <fullName evidence="5">Uncharacterized protein</fullName>
    </submittedName>
</protein>
<dbReference type="Gene3D" id="2.40.50.100">
    <property type="match status" value="1"/>
</dbReference>
<dbReference type="RefSeq" id="WP_252636730.1">
    <property type="nucleotide sequence ID" value="NZ_LT599021.1"/>
</dbReference>
<dbReference type="Gene3D" id="1.10.287.470">
    <property type="entry name" value="Helix hairpin bin"/>
    <property type="match status" value="1"/>
</dbReference>
<evidence type="ECO:0000313" key="5">
    <source>
        <dbReference type="EMBL" id="SBW10542.1"/>
    </source>
</evidence>
<dbReference type="GO" id="GO:0005886">
    <property type="term" value="C:plasma membrane"/>
    <property type="evidence" value="ECO:0007669"/>
    <property type="project" value="TreeGrafter"/>
</dbReference>
<dbReference type="Gene3D" id="2.40.420.20">
    <property type="match status" value="1"/>
</dbReference>
<keyword evidence="2" id="KW-0732">Signal</keyword>
<dbReference type="GO" id="GO:0022857">
    <property type="term" value="F:transmembrane transporter activity"/>
    <property type="evidence" value="ECO:0007669"/>
    <property type="project" value="InterPro"/>
</dbReference>
<evidence type="ECO:0000259" key="3">
    <source>
        <dbReference type="Pfam" id="PF25917"/>
    </source>
</evidence>
<dbReference type="PROSITE" id="PS51257">
    <property type="entry name" value="PROKAR_LIPOPROTEIN"/>
    <property type="match status" value="1"/>
</dbReference>
<feature type="domain" description="Multidrug resistance protein MdtA-like barrel-sandwich hybrid" evidence="3">
    <location>
        <begin position="62"/>
        <end position="198"/>
    </location>
</feature>
<evidence type="ECO:0000256" key="1">
    <source>
        <dbReference type="ARBA" id="ARBA00009477"/>
    </source>
</evidence>
<dbReference type="EMBL" id="FLUL01000002">
    <property type="protein sequence ID" value="SBW10542.1"/>
    <property type="molecule type" value="Genomic_DNA"/>
</dbReference>
<dbReference type="Pfam" id="PF25944">
    <property type="entry name" value="Beta-barrel_RND"/>
    <property type="match status" value="1"/>
</dbReference>